<name>A0A1W2P852_MOUSE</name>
<dbReference type="AlphaFoldDB" id="A0A1W2P852"/>
<reference evidence="2" key="3">
    <citation type="submission" date="2025-08" db="UniProtKB">
        <authorList>
            <consortium name="Ensembl"/>
        </authorList>
    </citation>
    <scope>IDENTIFICATION</scope>
    <source>
        <strain evidence="2">C57BL/6J</strain>
    </source>
</reference>
<dbReference type="Proteomes" id="UP000000589">
    <property type="component" value="Chromosome 10"/>
</dbReference>
<reference evidence="2 4" key="2">
    <citation type="journal article" date="2011" name="PLoS Biol.">
        <title>Modernizing reference genome assemblies.</title>
        <authorList>
            <person name="Church D.M."/>
            <person name="Schneider V.A."/>
            <person name="Graves T."/>
            <person name="Auger K."/>
            <person name="Cunningham F."/>
            <person name="Bouk N."/>
            <person name="Chen H.C."/>
            <person name="Agarwala R."/>
            <person name="McLaren W.M."/>
            <person name="Ritchie G.R."/>
            <person name="Albracht D."/>
            <person name="Kremitzki M."/>
            <person name="Rock S."/>
            <person name="Kotkiewicz H."/>
            <person name="Kremitzki C."/>
            <person name="Wollam A."/>
            <person name="Trani L."/>
            <person name="Fulton L."/>
            <person name="Fulton R."/>
            <person name="Matthews L."/>
            <person name="Whitehead S."/>
            <person name="Chow W."/>
            <person name="Torrance J."/>
            <person name="Dunn M."/>
            <person name="Harden G."/>
            <person name="Threadgold G."/>
            <person name="Wood J."/>
            <person name="Collins J."/>
            <person name="Heath P."/>
            <person name="Griffiths G."/>
            <person name="Pelan S."/>
            <person name="Grafham D."/>
            <person name="Eichler E.E."/>
            <person name="Weinstock G."/>
            <person name="Mardis E.R."/>
            <person name="Wilson R.K."/>
            <person name="Howe K."/>
            <person name="Flicek P."/>
            <person name="Hubbard T."/>
        </authorList>
    </citation>
    <scope>NUCLEOTIDE SEQUENCE [LARGE SCALE GENOMIC DNA]</scope>
    <source>
        <strain evidence="2 4">C57BL/6J</strain>
    </source>
</reference>
<dbReference type="Bgee" id="ENSMUSG00000020137">
    <property type="expression patterns" value="Expressed in lacrimal gland and 220 other cell types or tissues"/>
</dbReference>
<protein>
    <submittedName>
        <fullName evidence="2">THAP domain containing, apoptosis associated protein 2</fullName>
    </submittedName>
</protein>
<reference evidence="2 4" key="1">
    <citation type="journal article" date="2009" name="PLoS Biol.">
        <title>Lineage-specific biology revealed by a finished genome assembly of the mouse.</title>
        <authorList>
            <consortium name="Mouse Genome Sequencing Consortium"/>
            <person name="Church D.M."/>
            <person name="Goodstadt L."/>
            <person name="Hillier L.W."/>
            <person name="Zody M.C."/>
            <person name="Goldstein S."/>
            <person name="She X."/>
            <person name="Bult C.J."/>
            <person name="Agarwala R."/>
            <person name="Cherry J.L."/>
            <person name="DiCuccio M."/>
            <person name="Hlavina W."/>
            <person name="Kapustin Y."/>
            <person name="Meric P."/>
            <person name="Maglott D."/>
            <person name="Birtle Z."/>
            <person name="Marques A.C."/>
            <person name="Graves T."/>
            <person name="Zhou S."/>
            <person name="Teague B."/>
            <person name="Potamousis K."/>
            <person name="Churas C."/>
            <person name="Place M."/>
            <person name="Herschleb J."/>
            <person name="Runnheim R."/>
            <person name="Forrest D."/>
            <person name="Amos-Landgraf J."/>
            <person name="Schwartz D.C."/>
            <person name="Cheng Z."/>
            <person name="Lindblad-Toh K."/>
            <person name="Eichler E.E."/>
            <person name="Ponting C.P."/>
        </authorList>
    </citation>
    <scope>NUCLEOTIDE SEQUENCE [LARGE SCALE GENOMIC DNA]</scope>
    <source>
        <strain evidence="2 4">C57BL/6J</strain>
    </source>
</reference>
<dbReference type="AGR" id="MGI:1914066"/>
<organism evidence="2 4">
    <name type="scientific">Mus musculus</name>
    <name type="common">Mouse</name>
    <dbReference type="NCBI Taxonomy" id="10090"/>
    <lineage>
        <taxon>Eukaryota</taxon>
        <taxon>Metazoa</taxon>
        <taxon>Chordata</taxon>
        <taxon>Craniata</taxon>
        <taxon>Vertebrata</taxon>
        <taxon>Euteleostomi</taxon>
        <taxon>Mammalia</taxon>
        <taxon>Eutheria</taxon>
        <taxon>Euarchontoglires</taxon>
        <taxon>Glires</taxon>
        <taxon>Rodentia</taxon>
        <taxon>Myomorpha</taxon>
        <taxon>Muroidea</taxon>
        <taxon>Muridae</taxon>
        <taxon>Murinae</taxon>
        <taxon>Mus</taxon>
        <taxon>Mus</taxon>
    </lineage>
</organism>
<evidence type="ECO:0000313" key="3">
    <source>
        <dbReference type="MGI" id="MGI:1914066"/>
    </source>
</evidence>
<feature type="compositionally biased region" description="Low complexity" evidence="1">
    <location>
        <begin position="17"/>
        <end position="29"/>
    </location>
</feature>
<dbReference type="MGI" id="MGI:1914066">
    <property type="gene designation" value="Thap2"/>
</dbReference>
<dbReference type="GeneTree" id="ENSGT00940000161088"/>
<evidence type="ECO:0000256" key="1">
    <source>
        <dbReference type="SAM" id="MobiDB-lite"/>
    </source>
</evidence>
<gene>
    <name evidence="2 3" type="primary">Thap2</name>
</gene>
<accession>A0A1W2P852</accession>
<dbReference type="ExpressionAtlas" id="A0A1W2P852">
    <property type="expression patterns" value="baseline and differential"/>
</dbReference>
<reference evidence="2" key="4">
    <citation type="submission" date="2025-09" db="UniProtKB">
        <authorList>
            <consortium name="Ensembl"/>
        </authorList>
    </citation>
    <scope>IDENTIFICATION</scope>
    <source>
        <strain evidence="2">C57BL/6J</strain>
    </source>
</reference>
<evidence type="ECO:0000313" key="2">
    <source>
        <dbReference type="Ensembl" id="ENSMUSP00000151925.2"/>
    </source>
</evidence>
<feature type="region of interest" description="Disordered" evidence="1">
    <location>
        <begin position="1"/>
        <end position="37"/>
    </location>
</feature>
<sequence>MRGPGKCRPIAPRRAVLLPTTSTLTSASTGKPGRGAG</sequence>
<dbReference type="Ensembl" id="ENSMUST00000218989.2">
    <property type="protein sequence ID" value="ENSMUSP00000151925.2"/>
    <property type="gene ID" value="ENSMUSG00000020137.6"/>
</dbReference>
<keyword evidence="4" id="KW-1185">Reference proteome</keyword>
<proteinExistence type="predicted"/>
<evidence type="ECO:0000313" key="4">
    <source>
        <dbReference type="Proteomes" id="UP000000589"/>
    </source>
</evidence>
<dbReference type="VEuPathDB" id="HostDB:ENSMUSG00000020137"/>